<dbReference type="EMBL" id="VIWY01000001">
    <property type="protein sequence ID" value="TWG26509.1"/>
    <property type="molecule type" value="Genomic_DNA"/>
</dbReference>
<organism evidence="2 3">
    <name type="scientific">Actinoplanes teichomyceticus</name>
    <dbReference type="NCBI Taxonomy" id="1867"/>
    <lineage>
        <taxon>Bacteria</taxon>
        <taxon>Bacillati</taxon>
        <taxon>Actinomycetota</taxon>
        <taxon>Actinomycetes</taxon>
        <taxon>Micromonosporales</taxon>
        <taxon>Micromonosporaceae</taxon>
        <taxon>Actinoplanes</taxon>
    </lineage>
</organism>
<feature type="transmembrane region" description="Helical" evidence="1">
    <location>
        <begin position="225"/>
        <end position="243"/>
    </location>
</feature>
<name>A0A561WRM7_ACTTI</name>
<accession>A0A561WRM7</accession>
<proteinExistence type="predicted"/>
<reference evidence="2 3" key="1">
    <citation type="submission" date="2019-06" db="EMBL/GenBank/DDBJ databases">
        <title>Sequencing the genomes of 1000 actinobacteria strains.</title>
        <authorList>
            <person name="Klenk H.-P."/>
        </authorList>
    </citation>
    <scope>NUCLEOTIDE SEQUENCE [LARGE SCALE GENOMIC DNA]</scope>
    <source>
        <strain evidence="2 3">DSM 43866</strain>
    </source>
</reference>
<feature type="transmembrane region" description="Helical" evidence="1">
    <location>
        <begin position="249"/>
        <end position="270"/>
    </location>
</feature>
<comment type="caution">
    <text evidence="2">The sequence shown here is derived from an EMBL/GenBank/DDBJ whole genome shotgun (WGS) entry which is preliminary data.</text>
</comment>
<sequence length="280" mass="29494">MTTPLERTYGRLLRLYPPAFRRERGPEMLGTLLDMADDAGRSWPAPREVVAIVLGALRMRAGRHPGASARDDRLTAIRVGALLLIVQGCTDPLVSLAADAVHRIPGDRHPAATLGGAVLGMIALLLAVRGRHLAAAIGLLPAGLGGRWQFLVAAVLLVMLFGHRPLPATGLLRYAPLVPLPLPLLAELSGQAFPQIAGILRFGFWAALAGAALLWVAVDERVTMAVGVLYLGGLIIQIGYVAAEGVHNYAWAALDLGLTALPAAMLLGSAGEAAHRRAKL</sequence>
<evidence type="ECO:0000313" key="3">
    <source>
        <dbReference type="Proteomes" id="UP000320239"/>
    </source>
</evidence>
<keyword evidence="1" id="KW-0472">Membrane</keyword>
<gene>
    <name evidence="2" type="ORF">FHX34_1011496</name>
</gene>
<feature type="transmembrane region" description="Helical" evidence="1">
    <location>
        <begin position="111"/>
        <end position="128"/>
    </location>
</feature>
<evidence type="ECO:0000313" key="2">
    <source>
        <dbReference type="EMBL" id="TWG26509.1"/>
    </source>
</evidence>
<feature type="transmembrane region" description="Helical" evidence="1">
    <location>
        <begin position="199"/>
        <end position="218"/>
    </location>
</feature>
<evidence type="ECO:0000256" key="1">
    <source>
        <dbReference type="SAM" id="Phobius"/>
    </source>
</evidence>
<protein>
    <submittedName>
        <fullName evidence="2">Uncharacterized protein</fullName>
    </submittedName>
</protein>
<dbReference type="AlphaFoldDB" id="A0A561WRM7"/>
<keyword evidence="1" id="KW-0812">Transmembrane</keyword>
<dbReference type="RefSeq" id="WP_122975800.1">
    <property type="nucleotide sequence ID" value="NZ_BOMX01000031.1"/>
</dbReference>
<keyword evidence="1" id="KW-1133">Transmembrane helix</keyword>
<keyword evidence="3" id="KW-1185">Reference proteome</keyword>
<dbReference type="Proteomes" id="UP000320239">
    <property type="component" value="Unassembled WGS sequence"/>
</dbReference>
<dbReference type="OrthoDB" id="3397817at2"/>
<feature type="transmembrane region" description="Helical" evidence="1">
    <location>
        <begin position="134"/>
        <end position="162"/>
    </location>
</feature>